<protein>
    <submittedName>
        <fullName evidence="2">Uncharacterized protein</fullName>
    </submittedName>
</protein>
<comment type="caution">
    <text evidence="2">The sequence shown here is derived from an EMBL/GenBank/DDBJ whole genome shotgun (WGS) entry which is preliminary data.</text>
</comment>
<feature type="transmembrane region" description="Helical" evidence="1">
    <location>
        <begin position="30"/>
        <end position="51"/>
    </location>
</feature>
<sequence length="70" mass="8322">MFGWANIRNQNLFVGVLGGEIFFFGFEKSLIIKVILFIDILALVTYFYIYYTKSWQYLLDKNLNINKVMI</sequence>
<accession>A0A085ZMG0</accession>
<evidence type="ECO:0000313" key="3">
    <source>
        <dbReference type="Proteomes" id="UP000028715"/>
    </source>
</evidence>
<gene>
    <name evidence="2" type="ORF">IW19_08885</name>
</gene>
<keyword evidence="1" id="KW-0472">Membrane</keyword>
<evidence type="ECO:0000256" key="1">
    <source>
        <dbReference type="SAM" id="Phobius"/>
    </source>
</evidence>
<proteinExistence type="predicted"/>
<organism evidence="2 3">
    <name type="scientific">Flavobacterium reichenbachii</name>
    <dbReference type="NCBI Taxonomy" id="362418"/>
    <lineage>
        <taxon>Bacteria</taxon>
        <taxon>Pseudomonadati</taxon>
        <taxon>Bacteroidota</taxon>
        <taxon>Flavobacteriia</taxon>
        <taxon>Flavobacteriales</taxon>
        <taxon>Flavobacteriaceae</taxon>
        <taxon>Flavobacterium</taxon>
    </lineage>
</organism>
<reference evidence="2 3" key="1">
    <citation type="submission" date="2014-07" db="EMBL/GenBank/DDBJ databases">
        <title>Genome of Flavobacterium reichenbachii LMG 25512.</title>
        <authorList>
            <person name="Stropko S.J."/>
            <person name="Pipes S.E."/>
            <person name="Newman J.D."/>
        </authorList>
    </citation>
    <scope>NUCLEOTIDE SEQUENCE [LARGE SCALE GENOMIC DNA]</scope>
    <source>
        <strain evidence="2 3">LMG 25512</strain>
    </source>
</reference>
<dbReference type="Proteomes" id="UP000028715">
    <property type="component" value="Unassembled WGS sequence"/>
</dbReference>
<keyword evidence="1" id="KW-1133">Transmembrane helix</keyword>
<name>A0A085ZMG0_9FLAO</name>
<dbReference type="AlphaFoldDB" id="A0A085ZMG0"/>
<dbReference type="STRING" id="362418.IW19_08885"/>
<keyword evidence="3" id="KW-1185">Reference proteome</keyword>
<keyword evidence="1" id="KW-0812">Transmembrane</keyword>
<evidence type="ECO:0000313" key="2">
    <source>
        <dbReference type="EMBL" id="KFF05624.1"/>
    </source>
</evidence>
<dbReference type="EMBL" id="JPRL01000001">
    <property type="protein sequence ID" value="KFF05624.1"/>
    <property type="molecule type" value="Genomic_DNA"/>
</dbReference>